<organism evidence="1 2">
    <name type="scientific">Abeliophyllum distichum</name>
    <dbReference type="NCBI Taxonomy" id="126358"/>
    <lineage>
        <taxon>Eukaryota</taxon>
        <taxon>Viridiplantae</taxon>
        <taxon>Streptophyta</taxon>
        <taxon>Embryophyta</taxon>
        <taxon>Tracheophyta</taxon>
        <taxon>Spermatophyta</taxon>
        <taxon>Magnoliopsida</taxon>
        <taxon>eudicotyledons</taxon>
        <taxon>Gunneridae</taxon>
        <taxon>Pentapetalae</taxon>
        <taxon>asterids</taxon>
        <taxon>lamiids</taxon>
        <taxon>Lamiales</taxon>
        <taxon>Oleaceae</taxon>
        <taxon>Forsythieae</taxon>
        <taxon>Abeliophyllum</taxon>
    </lineage>
</organism>
<reference evidence="2" key="1">
    <citation type="submission" date="2024-07" db="EMBL/GenBank/DDBJ databases">
        <title>Two chromosome-level genome assemblies of Korean endemic species Abeliophyllum distichum and Forsythia ovata (Oleaceae).</title>
        <authorList>
            <person name="Jang H."/>
        </authorList>
    </citation>
    <scope>NUCLEOTIDE SEQUENCE [LARGE SCALE GENOMIC DNA]</scope>
</reference>
<proteinExistence type="predicted"/>
<dbReference type="Proteomes" id="UP001604336">
    <property type="component" value="Unassembled WGS sequence"/>
</dbReference>
<evidence type="ECO:0000313" key="2">
    <source>
        <dbReference type="Proteomes" id="UP001604336"/>
    </source>
</evidence>
<keyword evidence="2" id="KW-1185">Reference proteome</keyword>
<name>A0ABD1VCQ5_9LAMI</name>
<gene>
    <name evidence="1" type="ORF">Adt_07729</name>
</gene>
<comment type="caution">
    <text evidence="1">The sequence shown here is derived from an EMBL/GenBank/DDBJ whole genome shotgun (WGS) entry which is preliminary data.</text>
</comment>
<dbReference type="AlphaFoldDB" id="A0ABD1VCQ5"/>
<dbReference type="EMBL" id="JBFOLK010000002">
    <property type="protein sequence ID" value="KAL2534378.1"/>
    <property type="molecule type" value="Genomic_DNA"/>
</dbReference>
<sequence>MTSIPSLKEKLIQDCCAESHTDFLSKCTNPLWRNSEFFVSLPFKLNEDANPTKASHTGMAENIFNLQLQNWITYKPKDSLNPPILSGHVRHFMSTREQNKCGKK</sequence>
<evidence type="ECO:0000313" key="1">
    <source>
        <dbReference type="EMBL" id="KAL2534378.1"/>
    </source>
</evidence>
<accession>A0ABD1VCQ5</accession>
<protein>
    <submittedName>
        <fullName evidence="1">Uncharacterized protein</fullName>
    </submittedName>
</protein>